<evidence type="ECO:0000313" key="4">
    <source>
        <dbReference type="Proteomes" id="UP000025227"/>
    </source>
</evidence>
<keyword evidence="4" id="KW-1185">Reference proteome</keyword>
<feature type="signal peptide" evidence="3">
    <location>
        <begin position="1"/>
        <end position="20"/>
    </location>
</feature>
<keyword evidence="2" id="KW-0812">Transmembrane</keyword>
<feature type="transmembrane region" description="Helical" evidence="2">
    <location>
        <begin position="183"/>
        <end position="211"/>
    </location>
</feature>
<feature type="chain" id="PRO_5029911203" evidence="3">
    <location>
        <begin position="21"/>
        <end position="315"/>
    </location>
</feature>
<keyword evidence="3" id="KW-0732">Signal</keyword>
<feature type="region of interest" description="Disordered" evidence="1">
    <location>
        <begin position="222"/>
        <end position="315"/>
    </location>
</feature>
<keyword evidence="2" id="KW-1133">Transmembrane helix</keyword>
<keyword evidence="2" id="KW-0472">Membrane</keyword>
<dbReference type="OrthoDB" id="5874900at2759"/>
<evidence type="ECO:0000313" key="5">
    <source>
        <dbReference type="WBParaSite" id="HCON_00146530-00001"/>
    </source>
</evidence>
<protein>
    <submittedName>
        <fullName evidence="5">CX domain-containing protein</fullName>
    </submittedName>
</protein>
<evidence type="ECO:0000256" key="1">
    <source>
        <dbReference type="SAM" id="MobiDB-lite"/>
    </source>
</evidence>
<evidence type="ECO:0000256" key="3">
    <source>
        <dbReference type="SAM" id="SignalP"/>
    </source>
</evidence>
<evidence type="ECO:0000256" key="2">
    <source>
        <dbReference type="SAM" id="Phobius"/>
    </source>
</evidence>
<sequence length="315" mass="35067">MTLWLLFVVLCLPFYRSSLAYECYVGKNAAVAVTVVEPYCGFRITYENDTCESNADVDLTLEYQPSVHVDDQQLKDLYQGGVCYFYNFSLSCICYGHLCNNATHVKEILAFELAREALSPVEMLITCFLHRDEISAVFGSQTTNNPTTTTVQQTPPTDALEVESQEIVENKEEIIKEESRSNLILYIIVAVIALLLILTSAIFFILAIMNISKRSKVMKSMKTQTKAESSAKDEKTKEQKSSPPTAPVNPESSKVSGETDPTPLASDPSKSTKSNRDPSNTSERKQNSASRPSSTNRKAPDLYASFDSTNTWDKD</sequence>
<feature type="compositionally biased region" description="Basic and acidic residues" evidence="1">
    <location>
        <begin position="229"/>
        <end position="240"/>
    </location>
</feature>
<accession>A0A7I4YWN1</accession>
<name>A0A7I4YWN1_HAECO</name>
<reference evidence="5" key="1">
    <citation type="submission" date="2020-12" db="UniProtKB">
        <authorList>
            <consortium name="WormBaseParasite"/>
        </authorList>
    </citation>
    <scope>IDENTIFICATION</scope>
    <source>
        <strain evidence="5">MHco3</strain>
    </source>
</reference>
<feature type="compositionally biased region" description="Polar residues" evidence="1">
    <location>
        <begin position="268"/>
        <end position="297"/>
    </location>
</feature>
<dbReference type="Proteomes" id="UP000025227">
    <property type="component" value="Unplaced"/>
</dbReference>
<proteinExistence type="predicted"/>
<dbReference type="AlphaFoldDB" id="A0A7I4YWN1"/>
<dbReference type="WBParaSite" id="HCON_00146530-00001">
    <property type="protein sequence ID" value="HCON_00146530-00001"/>
    <property type="gene ID" value="HCON_00146530"/>
</dbReference>
<organism evidence="4 5">
    <name type="scientific">Haemonchus contortus</name>
    <name type="common">Barber pole worm</name>
    <dbReference type="NCBI Taxonomy" id="6289"/>
    <lineage>
        <taxon>Eukaryota</taxon>
        <taxon>Metazoa</taxon>
        <taxon>Ecdysozoa</taxon>
        <taxon>Nematoda</taxon>
        <taxon>Chromadorea</taxon>
        <taxon>Rhabditida</taxon>
        <taxon>Rhabditina</taxon>
        <taxon>Rhabditomorpha</taxon>
        <taxon>Strongyloidea</taxon>
        <taxon>Trichostrongylidae</taxon>
        <taxon>Haemonchus</taxon>
    </lineage>
</organism>
<feature type="compositionally biased region" description="Polar residues" evidence="1">
    <location>
        <begin position="306"/>
        <end position="315"/>
    </location>
</feature>